<keyword evidence="7" id="KW-1185">Reference proteome</keyword>
<dbReference type="NCBIfam" id="TIGR03215">
    <property type="entry name" value="ac_ald_DH_ac"/>
    <property type="match status" value="1"/>
</dbReference>
<evidence type="ECO:0000256" key="3">
    <source>
        <dbReference type="ARBA" id="ARBA00023027"/>
    </source>
</evidence>
<organism evidence="6 7">
    <name type="scientific">Pseudomonas cuatrocienegasensis</name>
    <dbReference type="NCBI Taxonomy" id="543360"/>
    <lineage>
        <taxon>Bacteria</taxon>
        <taxon>Pseudomonadati</taxon>
        <taxon>Pseudomonadota</taxon>
        <taxon>Gammaproteobacteria</taxon>
        <taxon>Pseudomonadales</taxon>
        <taxon>Pseudomonadaceae</taxon>
        <taxon>Pseudomonas</taxon>
    </lineage>
</organism>
<evidence type="ECO:0000256" key="4">
    <source>
        <dbReference type="HAMAP-Rule" id="MF_01657"/>
    </source>
</evidence>
<feature type="binding site" evidence="4">
    <location>
        <position position="272"/>
    </location>
    <ligand>
        <name>NAD(+)</name>
        <dbReference type="ChEBI" id="CHEBI:57540"/>
    </ligand>
</feature>
<dbReference type="EC" id="1.2.1.10" evidence="4"/>
<evidence type="ECO:0000256" key="2">
    <source>
        <dbReference type="ARBA" id="ARBA00022797"/>
    </source>
</evidence>
<comment type="caution">
    <text evidence="4">Lacks conserved residue(s) required for the propagation of feature annotation.</text>
</comment>
<keyword evidence="2 4" id="KW-0058">Aromatic hydrocarbons catabolism</keyword>
<dbReference type="InterPro" id="IPR003361">
    <property type="entry name" value="Acetaldehyde_dehydrogenase"/>
</dbReference>
<gene>
    <name evidence="6" type="ORF">SAMN05216600_12921</name>
</gene>
<dbReference type="Gene3D" id="3.40.50.720">
    <property type="entry name" value="NAD(P)-binding Rossmann-like Domain"/>
    <property type="match status" value="1"/>
</dbReference>
<dbReference type="InterPro" id="IPR036291">
    <property type="entry name" value="NAD(P)-bd_dom_sf"/>
</dbReference>
<dbReference type="NCBIfam" id="NF006157">
    <property type="entry name" value="PRK08300.1"/>
    <property type="match status" value="1"/>
</dbReference>
<sequence>MEAVISRKRAAIIGSGSIGIDLMYKAMRSPHLDLKMVVGRSQASEGLSRARDLGIATSAEGIDFLAHHASGIDIVFDATSAQSHRINDQFFRKANLMAIDMTPAKIGAICVPSINLDSIVAERNVNLVTCGGQASIPLAYAIAQAFDTLEYIEVASTIASDSAGMATRENINQYILTTEQALRQFSGTGKSKAVLNINPAKPGINMQTTVFAKGRYHSLEKVKASVREMVVRVQRYVPGYEVVLEPVESKGYLTVSVTVRGSGDYLPAYAGNLDIINCAAIAVAEFNAVSWERTAA</sequence>
<dbReference type="Pfam" id="PF09290">
    <property type="entry name" value="AcetDehyd-dimer"/>
    <property type="match status" value="1"/>
</dbReference>
<dbReference type="SMART" id="SM00859">
    <property type="entry name" value="Semialdhyde_dh"/>
    <property type="match status" value="1"/>
</dbReference>
<dbReference type="Gene3D" id="3.30.360.10">
    <property type="entry name" value="Dihydrodipicolinate Reductase, domain 2"/>
    <property type="match status" value="1"/>
</dbReference>
<dbReference type="RefSeq" id="WP_069521789.1">
    <property type="nucleotide sequence ID" value="NZ_FOFP01000029.1"/>
</dbReference>
<comment type="similarity">
    <text evidence="1 4">Belongs to the acetaldehyde dehydrogenase family.</text>
</comment>
<evidence type="ECO:0000259" key="5">
    <source>
        <dbReference type="SMART" id="SM00859"/>
    </source>
</evidence>
<keyword evidence="3 4" id="KW-0520">NAD</keyword>
<reference evidence="6 7" key="1">
    <citation type="submission" date="2016-10" db="EMBL/GenBank/DDBJ databases">
        <authorList>
            <person name="Varghese N."/>
            <person name="Submissions S."/>
        </authorList>
    </citation>
    <scope>NUCLEOTIDE SEQUENCE [LARGE SCALE GENOMIC DNA]</scope>
    <source>
        <strain evidence="6 7">CIP 109853</strain>
    </source>
</reference>
<feature type="active site" description="Acyl-thioester intermediate" evidence="4">
    <location>
        <position position="130"/>
    </location>
</feature>
<dbReference type="InterPro" id="IPR015426">
    <property type="entry name" value="Acetylaldehyde_DH_C"/>
</dbReference>
<name>A0ABY1BR73_9PSED</name>
<dbReference type="InterPro" id="IPR000534">
    <property type="entry name" value="Semialdehyde_DH_NAD-bd"/>
</dbReference>
<comment type="catalytic activity">
    <reaction evidence="4">
        <text>acetaldehyde + NAD(+) + CoA = acetyl-CoA + NADH + H(+)</text>
        <dbReference type="Rhea" id="RHEA:23288"/>
        <dbReference type="ChEBI" id="CHEBI:15343"/>
        <dbReference type="ChEBI" id="CHEBI:15378"/>
        <dbReference type="ChEBI" id="CHEBI:57287"/>
        <dbReference type="ChEBI" id="CHEBI:57288"/>
        <dbReference type="ChEBI" id="CHEBI:57540"/>
        <dbReference type="ChEBI" id="CHEBI:57945"/>
        <dbReference type="EC" id="1.2.1.10"/>
    </reaction>
</comment>
<keyword evidence="4" id="KW-0560">Oxidoreductase</keyword>
<feature type="binding site" evidence="4">
    <location>
        <begin position="15"/>
        <end position="18"/>
    </location>
    <ligand>
        <name>NAD(+)</name>
        <dbReference type="ChEBI" id="CHEBI:57540"/>
    </ligand>
</feature>
<protein>
    <recommendedName>
        <fullName evidence="4">Acetaldehyde dehydrogenase</fullName>
        <ecNumber evidence="4">1.2.1.10</ecNumber>
    </recommendedName>
    <alternativeName>
        <fullName evidence="4">Acetaldehyde dehydrogenase [acetylating]</fullName>
    </alternativeName>
</protein>
<evidence type="ECO:0000313" key="7">
    <source>
        <dbReference type="Proteomes" id="UP000198512"/>
    </source>
</evidence>
<dbReference type="SUPFAM" id="SSF51735">
    <property type="entry name" value="NAD(P)-binding Rossmann-fold domains"/>
    <property type="match status" value="1"/>
</dbReference>
<dbReference type="SUPFAM" id="SSF55347">
    <property type="entry name" value="Glyceraldehyde-3-phosphate dehydrogenase-like, C-terminal domain"/>
    <property type="match status" value="1"/>
</dbReference>
<accession>A0ABY1BR73</accession>
<proteinExistence type="inferred from homology"/>
<dbReference type="CDD" id="cd23933">
    <property type="entry name" value="ALDH_C"/>
    <property type="match status" value="1"/>
</dbReference>
<dbReference type="HAMAP" id="MF_01657">
    <property type="entry name" value="Ac_ald_DH_ac"/>
    <property type="match status" value="1"/>
</dbReference>
<dbReference type="PIRSF" id="PIRSF015689">
    <property type="entry name" value="Actaldh_dh_actl"/>
    <property type="match status" value="1"/>
</dbReference>
<dbReference type="EMBL" id="FOFP01000029">
    <property type="protein sequence ID" value="SER43140.1"/>
    <property type="molecule type" value="Genomic_DNA"/>
</dbReference>
<evidence type="ECO:0000313" key="6">
    <source>
        <dbReference type="EMBL" id="SER43140.1"/>
    </source>
</evidence>
<comment type="caution">
    <text evidence="6">The sequence shown here is derived from an EMBL/GenBank/DDBJ whole genome shotgun (WGS) entry which is preliminary data.</text>
</comment>
<dbReference type="Proteomes" id="UP000198512">
    <property type="component" value="Unassembled WGS sequence"/>
</dbReference>
<evidence type="ECO:0000256" key="1">
    <source>
        <dbReference type="ARBA" id="ARBA00009244"/>
    </source>
</evidence>
<feature type="domain" description="Semialdehyde dehydrogenase NAD-binding" evidence="5">
    <location>
        <begin position="9"/>
        <end position="122"/>
    </location>
</feature>